<feature type="region of interest" description="Disordered" evidence="1">
    <location>
        <begin position="1"/>
        <end position="20"/>
    </location>
</feature>
<evidence type="ECO:0000313" key="2">
    <source>
        <dbReference type="EMBL" id="GMM56445.1"/>
    </source>
</evidence>
<sequence length="372" mass="41989">MGFSTAGYPTRHHKRRMLPHPDKRPVYYHHHWAGDGAVRKRARVMGSGSVSSLEKVANVSAPSLQPRHITTLQDLPPEIIQRIFVLANDVSALPLVSRRLHTCLRPSATLLHQILYERFLFDPRRFGIHRCGDSDTLLASPELFEHRLVARHFLAHFAHFRERIGTFAPRSLVPHLRAAAAGTLAPDFTFDLATLTQGEFDLPHYFYHHFAATFAQPHLLGGVLRYFSGADLSRMLDSALRWFFEEQTRYGVDALAAFCAALAEQLVRTRTHITSALPLHTALLALYLAPTRDVDTLLQMHSTESGHDSADPTVSRYELVRALLRMFYGPQNPHAHALLANPDLWRALHDVSDIRLIDIFEKAGAVGHYNFA</sequence>
<comment type="caution">
    <text evidence="2">The sequence shown here is derived from an EMBL/GenBank/DDBJ whole genome shotgun (WGS) entry which is preliminary data.</text>
</comment>
<dbReference type="Proteomes" id="UP001377567">
    <property type="component" value="Unassembled WGS sequence"/>
</dbReference>
<reference evidence="2 3" key="1">
    <citation type="journal article" date="2023" name="Elife">
        <title>Identification of key yeast species and microbe-microbe interactions impacting larval growth of Drosophila in the wild.</title>
        <authorList>
            <person name="Mure A."/>
            <person name="Sugiura Y."/>
            <person name="Maeda R."/>
            <person name="Honda K."/>
            <person name="Sakurai N."/>
            <person name="Takahashi Y."/>
            <person name="Watada M."/>
            <person name="Katoh T."/>
            <person name="Gotoh A."/>
            <person name="Gotoh Y."/>
            <person name="Taniguchi I."/>
            <person name="Nakamura K."/>
            <person name="Hayashi T."/>
            <person name="Katayama T."/>
            <person name="Uemura T."/>
            <person name="Hattori Y."/>
        </authorList>
    </citation>
    <scope>NUCLEOTIDE SEQUENCE [LARGE SCALE GENOMIC DNA]</scope>
    <source>
        <strain evidence="2 3">KH-74</strain>
    </source>
</reference>
<accession>A0AAV5RYB6</accession>
<keyword evidence="3" id="KW-1185">Reference proteome</keyword>
<protein>
    <recommendedName>
        <fullName evidence="4">F-box domain-containing protein</fullName>
    </recommendedName>
</protein>
<gene>
    <name evidence="2" type="ORF">DAKH74_030610</name>
</gene>
<dbReference type="AlphaFoldDB" id="A0AAV5RYB6"/>
<evidence type="ECO:0008006" key="4">
    <source>
        <dbReference type="Google" id="ProtNLM"/>
    </source>
</evidence>
<proteinExistence type="predicted"/>
<dbReference type="EMBL" id="BTGD01000008">
    <property type="protein sequence ID" value="GMM56445.1"/>
    <property type="molecule type" value="Genomic_DNA"/>
</dbReference>
<evidence type="ECO:0000313" key="3">
    <source>
        <dbReference type="Proteomes" id="UP001377567"/>
    </source>
</evidence>
<evidence type="ECO:0000256" key="1">
    <source>
        <dbReference type="SAM" id="MobiDB-lite"/>
    </source>
</evidence>
<organism evidence="2 3">
    <name type="scientific">Maudiozyma humilis</name>
    <name type="common">Sour dough yeast</name>
    <name type="synonym">Kazachstania humilis</name>
    <dbReference type="NCBI Taxonomy" id="51915"/>
    <lineage>
        <taxon>Eukaryota</taxon>
        <taxon>Fungi</taxon>
        <taxon>Dikarya</taxon>
        <taxon>Ascomycota</taxon>
        <taxon>Saccharomycotina</taxon>
        <taxon>Saccharomycetes</taxon>
        <taxon>Saccharomycetales</taxon>
        <taxon>Saccharomycetaceae</taxon>
        <taxon>Maudiozyma</taxon>
    </lineage>
</organism>
<name>A0AAV5RYB6_MAUHU</name>